<gene>
    <name evidence="7" type="ORF">GCM10011510_12950</name>
</gene>
<reference evidence="7" key="2">
    <citation type="submission" date="2020-09" db="EMBL/GenBank/DDBJ databases">
        <authorList>
            <person name="Sun Q."/>
            <person name="Zhou Y."/>
        </authorList>
    </citation>
    <scope>NUCLEOTIDE SEQUENCE</scope>
    <source>
        <strain evidence="7">CGMCC 1.15533</strain>
    </source>
</reference>
<keyword evidence="1" id="KW-0134">Cell wall</keyword>
<feature type="domain" description="Gram-positive cocci surface proteins LPxTG" evidence="6">
    <location>
        <begin position="513"/>
        <end position="546"/>
    </location>
</feature>
<protein>
    <recommendedName>
        <fullName evidence="6">Gram-positive cocci surface proteins LPxTG domain-containing protein</fullName>
    </recommendedName>
</protein>
<evidence type="ECO:0000259" key="6">
    <source>
        <dbReference type="PROSITE" id="PS50847"/>
    </source>
</evidence>
<feature type="compositionally biased region" description="Basic and acidic residues" evidence="5">
    <location>
        <begin position="71"/>
        <end position="81"/>
    </location>
</feature>
<evidence type="ECO:0000256" key="4">
    <source>
        <dbReference type="ARBA" id="ARBA00023088"/>
    </source>
</evidence>
<feature type="compositionally biased region" description="Basic and acidic residues" evidence="5">
    <location>
        <begin position="150"/>
        <end position="160"/>
    </location>
</feature>
<reference evidence="7" key="1">
    <citation type="journal article" date="2014" name="Int. J. Syst. Evol. Microbiol.">
        <title>Complete genome sequence of Corynebacterium casei LMG S-19264T (=DSM 44701T), isolated from a smear-ripened cheese.</title>
        <authorList>
            <consortium name="US DOE Joint Genome Institute (JGI-PGF)"/>
            <person name="Walter F."/>
            <person name="Albersmeier A."/>
            <person name="Kalinowski J."/>
            <person name="Ruckert C."/>
        </authorList>
    </citation>
    <scope>NUCLEOTIDE SEQUENCE</scope>
    <source>
        <strain evidence="7">CGMCC 1.15533</strain>
    </source>
</reference>
<feature type="region of interest" description="Disordered" evidence="5">
    <location>
        <begin position="1"/>
        <end position="25"/>
    </location>
</feature>
<keyword evidence="8" id="KW-1185">Reference proteome</keyword>
<dbReference type="NCBIfam" id="TIGR01167">
    <property type="entry name" value="LPXTG_anchor"/>
    <property type="match status" value="1"/>
</dbReference>
<dbReference type="Proteomes" id="UP000660801">
    <property type="component" value="Unassembled WGS sequence"/>
</dbReference>
<feature type="region of interest" description="Disordered" evidence="5">
    <location>
        <begin position="474"/>
        <end position="521"/>
    </location>
</feature>
<keyword evidence="2" id="KW-0964">Secreted</keyword>
<dbReference type="Pfam" id="PF00746">
    <property type="entry name" value="Gram_pos_anchor"/>
    <property type="match status" value="1"/>
</dbReference>
<comment type="caution">
    <text evidence="7">The sequence shown here is derived from an EMBL/GenBank/DDBJ whole genome shotgun (WGS) entry which is preliminary data.</text>
</comment>
<feature type="compositionally biased region" description="Polar residues" evidence="5">
    <location>
        <begin position="494"/>
        <end position="521"/>
    </location>
</feature>
<evidence type="ECO:0000256" key="3">
    <source>
        <dbReference type="ARBA" id="ARBA00022729"/>
    </source>
</evidence>
<keyword evidence="3" id="KW-0732">Signal</keyword>
<evidence type="ECO:0000256" key="5">
    <source>
        <dbReference type="SAM" id="MobiDB-lite"/>
    </source>
</evidence>
<evidence type="ECO:0000313" key="7">
    <source>
        <dbReference type="EMBL" id="GGE33002.1"/>
    </source>
</evidence>
<dbReference type="NCBIfam" id="TIGR02331">
    <property type="entry name" value="rib_alpha"/>
    <property type="match status" value="5"/>
</dbReference>
<feature type="region of interest" description="Disordered" evidence="5">
    <location>
        <begin position="288"/>
        <end position="313"/>
    </location>
</feature>
<proteinExistence type="predicted"/>
<feature type="compositionally biased region" description="Basic and acidic residues" evidence="5">
    <location>
        <begin position="229"/>
        <end position="238"/>
    </location>
</feature>
<feature type="compositionally biased region" description="Basic and acidic residues" evidence="5">
    <location>
        <begin position="288"/>
        <end position="299"/>
    </location>
</feature>
<feature type="region of interest" description="Disordered" evidence="5">
    <location>
        <begin position="47"/>
        <end position="105"/>
    </location>
</feature>
<accession>A0A917A834</accession>
<evidence type="ECO:0000256" key="2">
    <source>
        <dbReference type="ARBA" id="ARBA00022525"/>
    </source>
</evidence>
<keyword evidence="4" id="KW-0572">Peptidoglycan-anchor</keyword>
<organism evidence="7 8">
    <name type="scientific">Streptococcus himalayensis</name>
    <dbReference type="NCBI Taxonomy" id="1888195"/>
    <lineage>
        <taxon>Bacteria</taxon>
        <taxon>Bacillati</taxon>
        <taxon>Bacillota</taxon>
        <taxon>Bacilli</taxon>
        <taxon>Lactobacillales</taxon>
        <taxon>Streptococcaceae</taxon>
        <taxon>Streptococcus</taxon>
    </lineage>
</organism>
<feature type="compositionally biased region" description="Basic and acidic residues" evidence="5">
    <location>
        <begin position="47"/>
        <end position="62"/>
    </location>
</feature>
<feature type="region of interest" description="Disordered" evidence="5">
    <location>
        <begin position="208"/>
        <end position="238"/>
    </location>
</feature>
<feature type="compositionally biased region" description="Basic and acidic residues" evidence="5">
    <location>
        <begin position="208"/>
        <end position="220"/>
    </location>
</feature>
<dbReference type="InterPro" id="IPR012706">
    <property type="entry name" value="Rib_alpha_Esp_rpt"/>
</dbReference>
<dbReference type="PROSITE" id="PS50847">
    <property type="entry name" value="GRAM_POS_ANCHORING"/>
    <property type="match status" value="1"/>
</dbReference>
<dbReference type="Pfam" id="PF08428">
    <property type="entry name" value="Rib"/>
    <property type="match status" value="5"/>
</dbReference>
<dbReference type="InterPro" id="IPR019931">
    <property type="entry name" value="LPXTG_anchor"/>
</dbReference>
<feature type="region of interest" description="Disordered" evidence="5">
    <location>
        <begin position="131"/>
        <end position="183"/>
    </location>
</feature>
<feature type="compositionally biased region" description="Basic and acidic residues" evidence="5">
    <location>
        <begin position="131"/>
        <end position="141"/>
    </location>
</feature>
<evidence type="ECO:0000256" key="1">
    <source>
        <dbReference type="ARBA" id="ARBA00022512"/>
    </source>
</evidence>
<dbReference type="InterPro" id="IPR059115">
    <property type="entry name" value="Rib"/>
</dbReference>
<dbReference type="EMBL" id="BMJN01000021">
    <property type="protein sequence ID" value="GGE33002.1"/>
    <property type="molecule type" value="Genomic_DNA"/>
</dbReference>
<evidence type="ECO:0000313" key="8">
    <source>
        <dbReference type="Proteomes" id="UP000660801"/>
    </source>
</evidence>
<name>A0A917A834_9STRE</name>
<sequence>MKDLPAGTTVSFKDPVDTSTEGEKNATVVVTYPDGSSEEVPVKIVVKDKRTDADKNDPKAKEQTVGLNETPKAEDSIENLKDLPAGTTVSFKDPVDTSTEGEKNATVVVTYPDGSSEEVPVKIVVKDKLTDADKNDPKAKDQTVGLNETPKAEDSIENLKDLPAGTTVSFKDPVDTSTEGEKNATVVVTYPDGSSETVSVKIVVKDKLTDADKNDPKAKDQTVGLNETPKAEDSIENLKDLPAGTTVSFKDPVDTSTEGEKNATVVVTYPDGSSETVSVKIVVKDKRTDADKNDPKAKEQTVGLNETPKAEDSIENLKDLPAGTTVSFKDPVDTSTEGEKNATVVVTYPDGSSETVSVKIVVKDNFADEPKVTPNVDGSVTIIPGADNTKVDVKFPGEDGMEYTVTIVKDSSTGKWIPATTLPGGVMVDPETGTLLIPKEDVLDGGTVTATGTDEFGNMATGTAIAGPNGVYLNPNGKPMPKPASKGTVMGSEATASTSNSGSRVAKSQSNELPKTGETSSLMPLLGALTASLGLFGAAKRRKKED</sequence>
<dbReference type="AlphaFoldDB" id="A0A917A834"/>